<keyword evidence="1" id="KW-0732">Signal</keyword>
<dbReference type="Proteomes" id="UP000230233">
    <property type="component" value="Chromosome IV"/>
</dbReference>
<gene>
    <name evidence="2" type="primary">Cnig_chr_IV.g12674</name>
    <name evidence="2" type="ORF">B9Z55_012674</name>
</gene>
<dbReference type="EMBL" id="PDUG01000004">
    <property type="protein sequence ID" value="PIC32292.1"/>
    <property type="molecule type" value="Genomic_DNA"/>
</dbReference>
<sequence length="83" mass="9013">MLKLIFLVSLVCLVAGLQAEGVTGTPLPSNQPPVTQPATDAPIDSCSTPMCILQQFAEQFMEIIQQIYNSLGYADAQEKEKVE</sequence>
<feature type="chain" id="PRO_5013788066" evidence="1">
    <location>
        <begin position="20"/>
        <end position="83"/>
    </location>
</feature>
<evidence type="ECO:0000313" key="2">
    <source>
        <dbReference type="EMBL" id="PIC32292.1"/>
    </source>
</evidence>
<accession>A0A2G5TYC2</accession>
<organism evidence="2 3">
    <name type="scientific">Caenorhabditis nigoni</name>
    <dbReference type="NCBI Taxonomy" id="1611254"/>
    <lineage>
        <taxon>Eukaryota</taxon>
        <taxon>Metazoa</taxon>
        <taxon>Ecdysozoa</taxon>
        <taxon>Nematoda</taxon>
        <taxon>Chromadorea</taxon>
        <taxon>Rhabditida</taxon>
        <taxon>Rhabditina</taxon>
        <taxon>Rhabditomorpha</taxon>
        <taxon>Rhabditoidea</taxon>
        <taxon>Rhabditidae</taxon>
        <taxon>Peloderinae</taxon>
        <taxon>Caenorhabditis</taxon>
    </lineage>
</organism>
<dbReference type="AlphaFoldDB" id="A0A2G5TYC2"/>
<evidence type="ECO:0000256" key="1">
    <source>
        <dbReference type="SAM" id="SignalP"/>
    </source>
</evidence>
<feature type="signal peptide" evidence="1">
    <location>
        <begin position="1"/>
        <end position="19"/>
    </location>
</feature>
<reference evidence="3" key="1">
    <citation type="submission" date="2017-10" db="EMBL/GenBank/DDBJ databases">
        <title>Rapid genome shrinkage in a self-fertile nematode reveals novel sperm competition proteins.</title>
        <authorList>
            <person name="Yin D."/>
            <person name="Schwarz E.M."/>
            <person name="Thomas C.G."/>
            <person name="Felde R.L."/>
            <person name="Korf I.F."/>
            <person name="Cutter A.D."/>
            <person name="Schartner C.M."/>
            <person name="Ralston E.J."/>
            <person name="Meyer B.J."/>
            <person name="Haag E.S."/>
        </authorList>
    </citation>
    <scope>NUCLEOTIDE SEQUENCE [LARGE SCALE GENOMIC DNA]</scope>
    <source>
        <strain evidence="3">JU1422</strain>
    </source>
</reference>
<proteinExistence type="predicted"/>
<protein>
    <submittedName>
        <fullName evidence="2">Uncharacterized protein</fullName>
    </submittedName>
</protein>
<name>A0A2G5TYC2_9PELO</name>
<keyword evidence="3" id="KW-1185">Reference proteome</keyword>
<evidence type="ECO:0000313" key="3">
    <source>
        <dbReference type="Proteomes" id="UP000230233"/>
    </source>
</evidence>
<comment type="caution">
    <text evidence="2">The sequence shown here is derived from an EMBL/GenBank/DDBJ whole genome shotgun (WGS) entry which is preliminary data.</text>
</comment>
<dbReference type="OrthoDB" id="10365839at2759"/>